<dbReference type="PROSITE" id="PS00973">
    <property type="entry name" value="USP_2"/>
    <property type="match status" value="1"/>
</dbReference>
<comment type="similarity">
    <text evidence="1">Belongs to the peptidase C19 family.</text>
</comment>
<dbReference type="InterPro" id="IPR001394">
    <property type="entry name" value="Peptidase_C19_UCH"/>
</dbReference>
<organism evidence="8 9">
    <name type="scientific">Steinernema hermaphroditum</name>
    <dbReference type="NCBI Taxonomy" id="289476"/>
    <lineage>
        <taxon>Eukaryota</taxon>
        <taxon>Metazoa</taxon>
        <taxon>Ecdysozoa</taxon>
        <taxon>Nematoda</taxon>
        <taxon>Chromadorea</taxon>
        <taxon>Rhabditida</taxon>
        <taxon>Tylenchina</taxon>
        <taxon>Panagrolaimomorpha</taxon>
        <taxon>Strongyloidoidea</taxon>
        <taxon>Steinernematidae</taxon>
        <taxon>Steinernema</taxon>
    </lineage>
</organism>
<keyword evidence="9" id="KW-1185">Reference proteome</keyword>
<dbReference type="EMBL" id="JAUCMV010000004">
    <property type="protein sequence ID" value="KAK0406444.1"/>
    <property type="molecule type" value="Genomic_DNA"/>
</dbReference>
<evidence type="ECO:0000259" key="6">
    <source>
        <dbReference type="PROSITE" id="PS50144"/>
    </source>
</evidence>
<gene>
    <name evidence="8" type="ORF">QR680_018575</name>
</gene>
<dbReference type="InterPro" id="IPR028889">
    <property type="entry name" value="USP"/>
</dbReference>
<reference evidence="8" key="1">
    <citation type="submission" date="2023-06" db="EMBL/GenBank/DDBJ databases">
        <title>Genomic analysis of the entomopathogenic nematode Steinernema hermaphroditum.</title>
        <authorList>
            <person name="Schwarz E.M."/>
            <person name="Heppert J.K."/>
            <person name="Baniya A."/>
            <person name="Schwartz H.T."/>
            <person name="Tan C.-H."/>
            <person name="Antoshechkin I."/>
            <person name="Sternberg P.W."/>
            <person name="Goodrich-Blair H."/>
            <person name="Dillman A.R."/>
        </authorList>
    </citation>
    <scope>NUCLEOTIDE SEQUENCE</scope>
    <source>
        <strain evidence="8">PS9179</strain>
        <tissue evidence="8">Whole animal</tissue>
    </source>
</reference>
<dbReference type="Proteomes" id="UP001175271">
    <property type="component" value="Unassembled WGS sequence"/>
</dbReference>
<dbReference type="GO" id="GO:0016579">
    <property type="term" value="P:protein deubiquitination"/>
    <property type="evidence" value="ECO:0007669"/>
    <property type="project" value="InterPro"/>
</dbReference>
<evidence type="ECO:0000256" key="1">
    <source>
        <dbReference type="ARBA" id="ARBA00009085"/>
    </source>
</evidence>
<feature type="domain" description="MATH" evidence="6">
    <location>
        <begin position="432"/>
        <end position="568"/>
    </location>
</feature>
<dbReference type="InterPro" id="IPR002083">
    <property type="entry name" value="MATH/TRAF_dom"/>
</dbReference>
<evidence type="ECO:0000256" key="5">
    <source>
        <dbReference type="SAM" id="MobiDB-lite"/>
    </source>
</evidence>
<dbReference type="Pfam" id="PF22486">
    <property type="entry name" value="MATH_2"/>
    <property type="match status" value="1"/>
</dbReference>
<dbReference type="Pfam" id="PF00300">
    <property type="entry name" value="His_Phos_1"/>
    <property type="match status" value="1"/>
</dbReference>
<feature type="compositionally biased region" description="Low complexity" evidence="5">
    <location>
        <begin position="64"/>
        <end position="74"/>
    </location>
</feature>
<dbReference type="AlphaFoldDB" id="A0AA39LRB7"/>
<feature type="domain" description="USP" evidence="7">
    <location>
        <begin position="586"/>
        <end position="885"/>
    </location>
</feature>
<feature type="region of interest" description="Disordered" evidence="5">
    <location>
        <begin position="351"/>
        <end position="425"/>
    </location>
</feature>
<evidence type="ECO:0000313" key="9">
    <source>
        <dbReference type="Proteomes" id="UP001175271"/>
    </source>
</evidence>
<proteinExistence type="inferred from homology"/>
<dbReference type="PROSITE" id="PS50235">
    <property type="entry name" value="USP_3"/>
    <property type="match status" value="1"/>
</dbReference>
<dbReference type="PROSITE" id="PS50144">
    <property type="entry name" value="MATH"/>
    <property type="match status" value="1"/>
</dbReference>
<dbReference type="GO" id="GO:0004843">
    <property type="term" value="F:cysteine-type deubiquitinase activity"/>
    <property type="evidence" value="ECO:0007669"/>
    <property type="project" value="InterPro"/>
</dbReference>
<dbReference type="Gene3D" id="3.90.70.10">
    <property type="entry name" value="Cysteine proteinases"/>
    <property type="match status" value="1"/>
</dbReference>
<dbReference type="InterPro" id="IPR050164">
    <property type="entry name" value="Peptidase_C19"/>
</dbReference>
<dbReference type="SUPFAM" id="SSF49599">
    <property type="entry name" value="TRAF domain-like"/>
    <property type="match status" value="1"/>
</dbReference>
<protein>
    <recommendedName>
        <fullName evidence="2">Ubiquitin carboxyl-terminal hydrolase 7</fullName>
    </recommendedName>
    <alternativeName>
        <fullName evidence="4">Ubiquitin thioesterase 7</fullName>
    </alternativeName>
    <alternativeName>
        <fullName evidence="3">Ubiquitin-specific-processing protease 7</fullName>
    </alternativeName>
</protein>
<comment type="caution">
    <text evidence="8">The sequence shown here is derived from an EMBL/GenBank/DDBJ whole genome shotgun (WGS) entry which is preliminary data.</text>
</comment>
<dbReference type="GO" id="GO:0005829">
    <property type="term" value="C:cytosol"/>
    <property type="evidence" value="ECO:0007669"/>
    <property type="project" value="TreeGrafter"/>
</dbReference>
<feature type="compositionally biased region" description="Polar residues" evidence="5">
    <location>
        <begin position="47"/>
        <end position="63"/>
    </location>
</feature>
<evidence type="ECO:0000256" key="2">
    <source>
        <dbReference type="ARBA" id="ARBA00021393"/>
    </source>
</evidence>
<dbReference type="PANTHER" id="PTHR24006:SF644">
    <property type="entry name" value="UBIQUITIN CARBOXYL-TERMINAL HYDROLASE 7"/>
    <property type="match status" value="1"/>
</dbReference>
<evidence type="ECO:0000256" key="3">
    <source>
        <dbReference type="ARBA" id="ARBA00031500"/>
    </source>
</evidence>
<sequence length="895" mass="101529">MSSPAAKEPRCLCQKRSCKYSECHGYPENSEGAKKCNSIISEQSTLNDVTSLESEDSPTTSLHTPATSLKTSSKTSKKLPKANETIASIISQGGKRNPTLLMTISHAEAVDAVFPDWLEKAFPKKSGDPFRVFDLNMPINLPWRPRREYAVDPPITEHGKQVAAIIAVDLASQGLESPIVYAAPEMKCLETAREMVEKWKCNALIRVEPALADCRGLAKRATGTEWLSTERLVSLRYPVDQQYRPIMPSSNLPPIEEPVDYYNRLLSVFSIIAKDDSQKNVLVVAHPTTVFFTENGTWSTHKHVERMDRLIKTCELSCIKIDEGNMVFDIFNQPVMQNKDLGLLNPEEEIDEENVDSPPMLPEFLMPEPEPHNMSITSDTSDGSDDNIRNQSFEDDLDVQEIGSPPHLQLPLSPPEHILGEDEVTDDPLKSDASITFRICNFSIMLRRSMDMESRWLSGATYSSGGKWRIMVFPEDEPMTSGWRLAVFVKCDGFPEQSKWSCWIGASIKVIGSHDGRLVERERFIDHVLSDTEGDWGYRNFANLNILMDKDNGFYRKELDELTLEAHISTELAQIDDAGRPFFGYFGLVNKGTTCYLNAILQVLYHCHKLRQDLFDVTIPKFPAMDMTTLRALRIVFYDLQHTREAVDPINLINALKLCVYIQQDAHEIMLRLLDYLENALRNTQQANVISELFQGKMRCFIKCTEIDYESSREETFLDVQLPITKRDVLSAFREYIEPESMDGDNKYAAGEHGLQPALKGVQFLHFPPVLNVQLMRFEMMTMSNGTYDYGKLNNHFEFPARLDLNEFVDSDDNIYVLQSIIAHSGTLSSGHYVAFVNANLSGDPKWYKFDDDNAIRVHERTAVRENFGGADNNQNAYMLVYVKESAIETVVNKM</sequence>
<feature type="region of interest" description="Disordered" evidence="5">
    <location>
        <begin position="47"/>
        <end position="80"/>
    </location>
</feature>
<dbReference type="InterPro" id="IPR038765">
    <property type="entry name" value="Papain-like_cys_pep_sf"/>
</dbReference>
<dbReference type="SUPFAM" id="SSF54001">
    <property type="entry name" value="Cysteine proteinases"/>
    <property type="match status" value="1"/>
</dbReference>
<dbReference type="InterPro" id="IPR018200">
    <property type="entry name" value="USP_CS"/>
</dbReference>
<dbReference type="GO" id="GO:0031647">
    <property type="term" value="P:regulation of protein stability"/>
    <property type="evidence" value="ECO:0007669"/>
    <property type="project" value="TreeGrafter"/>
</dbReference>
<dbReference type="GO" id="GO:0016791">
    <property type="term" value="F:phosphatase activity"/>
    <property type="evidence" value="ECO:0007669"/>
    <property type="project" value="UniProtKB-ARBA"/>
</dbReference>
<dbReference type="GO" id="GO:0005634">
    <property type="term" value="C:nucleus"/>
    <property type="evidence" value="ECO:0007669"/>
    <property type="project" value="TreeGrafter"/>
</dbReference>
<dbReference type="Gene3D" id="3.40.50.1240">
    <property type="entry name" value="Phosphoglycerate mutase-like"/>
    <property type="match status" value="1"/>
</dbReference>
<dbReference type="PANTHER" id="PTHR24006">
    <property type="entry name" value="UBIQUITIN CARBOXYL-TERMINAL HYDROLASE"/>
    <property type="match status" value="1"/>
</dbReference>
<name>A0AA39LRB7_9BILA</name>
<dbReference type="Pfam" id="PF00443">
    <property type="entry name" value="UCH"/>
    <property type="match status" value="1"/>
</dbReference>
<dbReference type="InterPro" id="IPR008974">
    <property type="entry name" value="TRAF-like"/>
</dbReference>
<evidence type="ECO:0000256" key="4">
    <source>
        <dbReference type="ARBA" id="ARBA00031508"/>
    </source>
</evidence>
<dbReference type="SUPFAM" id="SSF53254">
    <property type="entry name" value="Phosphoglycerate mutase-like"/>
    <property type="match status" value="1"/>
</dbReference>
<dbReference type="InterPro" id="IPR029033">
    <property type="entry name" value="His_PPase_superfam"/>
</dbReference>
<accession>A0AA39LRB7</accession>
<evidence type="ECO:0000313" key="8">
    <source>
        <dbReference type="EMBL" id="KAK0406444.1"/>
    </source>
</evidence>
<evidence type="ECO:0000259" key="7">
    <source>
        <dbReference type="PROSITE" id="PS50235"/>
    </source>
</evidence>
<dbReference type="InterPro" id="IPR013078">
    <property type="entry name" value="His_Pase_superF_clade-1"/>
</dbReference>
<dbReference type="Gene3D" id="2.60.210.10">
    <property type="entry name" value="Apoptosis, Tumor Necrosis Factor Receptor Associated Protein 2, Chain A"/>
    <property type="match status" value="1"/>
</dbReference>